<feature type="transmembrane region" description="Helical" evidence="1">
    <location>
        <begin position="661"/>
        <end position="685"/>
    </location>
</feature>
<sequence length="697" mass="76024">MRWTFLFLLALLLLPINISLSSPAKYYARGITLDNGGMIVIGGGYSIKVEIKGQYQKYATFTVYCPSGGPTSFDLREEGDRESVYGGCSIWGMPGSELFTISLISKTESSVTFNIEDSVFNPAEVLDVQSTFSNITRYEGAQVFNLPFSIVNIGDKPVYNATLQINWMKVNGSGDISILQVSPPKNITKPLYYSISLDPKAKQDFTLTTKVDPGGKYYATYMVGLSLSYKSAFSYNKTASTADKIVYDFKNTTVSVSKTFFIIVGEKYKGRAGNPELWIIMKNPLSVSLLVNPGDVLTFRFYLKNNGGDSAFNTSVYVKVQPQTSKGPFITITQPLTIAGKKFPVNLPEIPKGAMTQDIEFTMSIPQGTEGMTFMLQIAVNYMDIRENLYSVSKNFTIDVKKPGIASLVLRKTVGATEIGVDQELDVMISIVNNGTAPALSVSVSDSYPNEFFDLVSGKTTGTFPKINPGETATLSYKLRAKSVGTATFGPAKATYTDQSGLTKASTSQQEPIIVYIVKPEVSITVREVPPPATVVNSMFPFSIVISNKGTGKAQDFRLNMTLSASLQLVTAPKIDTAVNAQCSPPYYEPAGNVSKVRLICSSIDPDGNVEVKMLLKPVSAGNTSINIDKAMYMRYGSPYNLDTRGLSYHILVITPIEMRLFSATLLALWVVLVALFVIAATKGLPFRIKTGRRLGA</sequence>
<evidence type="ECO:0000313" key="3">
    <source>
        <dbReference type="Proteomes" id="UP000277582"/>
    </source>
</evidence>
<evidence type="ECO:0000256" key="1">
    <source>
        <dbReference type="SAM" id="Phobius"/>
    </source>
</evidence>
<evidence type="ECO:0000313" key="2">
    <source>
        <dbReference type="EMBL" id="RSN75972.1"/>
    </source>
</evidence>
<organism evidence="2 3">
    <name type="scientific">Candidatus Methanodesulfokora washburnensis</name>
    <dbReference type="NCBI Taxonomy" id="2478471"/>
    <lineage>
        <taxon>Archaea</taxon>
        <taxon>Thermoproteota</taxon>
        <taxon>Candidatus Korarchaeia</taxon>
        <taxon>Candidatus Korarchaeia incertae sedis</taxon>
        <taxon>Candidatus Methanodesulfokora</taxon>
    </lineage>
</organism>
<comment type="caution">
    <text evidence="2">The sequence shown here is derived from an EMBL/GenBank/DDBJ whole genome shotgun (WGS) entry which is preliminary data.</text>
</comment>
<dbReference type="NCBIfam" id="TIGR01451">
    <property type="entry name" value="B_ant_repeat"/>
    <property type="match status" value="1"/>
</dbReference>
<keyword evidence="1" id="KW-0472">Membrane</keyword>
<proteinExistence type="predicted"/>
<dbReference type="PANTHER" id="PTHR12861:SF3">
    <property type="entry name" value="TRANSLOCON-ASSOCIATED PROTEIN SUBUNIT BETA"/>
    <property type="match status" value="1"/>
</dbReference>
<name>A0A3R9PGQ6_9CREN</name>
<keyword evidence="1" id="KW-0812">Transmembrane</keyword>
<keyword evidence="3" id="KW-1185">Reference proteome</keyword>
<keyword evidence="1" id="KW-1133">Transmembrane helix</keyword>
<dbReference type="Proteomes" id="UP000277582">
    <property type="component" value="Unassembled WGS sequence"/>
</dbReference>
<dbReference type="Gene3D" id="2.60.40.10">
    <property type="entry name" value="Immunoglobulins"/>
    <property type="match status" value="1"/>
</dbReference>
<dbReference type="PANTHER" id="PTHR12861">
    <property type="entry name" value="TRANSLOCON-ASSOCIATED PROTEIN, BETA SUBUNIT PRECURSOR TRAP-BETA SIGNAL SEQUENCE RECEPTOR BETA SUBUNIT"/>
    <property type="match status" value="1"/>
</dbReference>
<dbReference type="AlphaFoldDB" id="A0A3R9PGQ6"/>
<reference evidence="2 3" key="1">
    <citation type="submission" date="2018-10" db="EMBL/GenBank/DDBJ databases">
        <title>Co-occurring genomic capacity for anaerobic methane metabolism and dissimilatory sulfite reduction discovered in the Korarchaeota.</title>
        <authorList>
            <person name="Mckay L.J."/>
            <person name="Dlakic M."/>
            <person name="Fields M.W."/>
            <person name="Delmont T.O."/>
            <person name="Eren A.M."/>
            <person name="Jay Z.J."/>
            <person name="Klingelsmith K.B."/>
            <person name="Rusch D.B."/>
            <person name="Inskeep W.P."/>
        </authorList>
    </citation>
    <scope>NUCLEOTIDE SEQUENCE [LARGE SCALE GENOMIC DNA]</scope>
    <source>
        <strain evidence="2 3">MDKW</strain>
    </source>
</reference>
<accession>A0A3R9PGQ6</accession>
<dbReference type="EMBL" id="RCOS01000066">
    <property type="protein sequence ID" value="RSN75972.1"/>
    <property type="molecule type" value="Genomic_DNA"/>
</dbReference>
<dbReference type="Pfam" id="PF05753">
    <property type="entry name" value="TRAP_beta"/>
    <property type="match status" value="1"/>
</dbReference>
<dbReference type="InterPro" id="IPR013783">
    <property type="entry name" value="Ig-like_fold"/>
</dbReference>
<dbReference type="RefSeq" id="WP_125671010.1">
    <property type="nucleotide sequence ID" value="NZ_RCOS01000066.1"/>
</dbReference>
<gene>
    <name evidence="2" type="ORF">D6D85_05410</name>
</gene>
<dbReference type="InterPro" id="IPR047589">
    <property type="entry name" value="DUF11_rpt"/>
</dbReference>
<protein>
    <submittedName>
        <fullName evidence="2">DUF11 domain-containing protein</fullName>
    </submittedName>
</protein>